<dbReference type="OrthoDB" id="1493636at2"/>
<dbReference type="Gene3D" id="1.10.443.10">
    <property type="entry name" value="Intergrase catalytic core"/>
    <property type="match status" value="1"/>
</dbReference>
<dbReference type="Gene3D" id="1.10.150.130">
    <property type="match status" value="1"/>
</dbReference>
<evidence type="ECO:0000313" key="5">
    <source>
        <dbReference type="EMBL" id="TXB63221.1"/>
    </source>
</evidence>
<proteinExistence type="inferred from homology"/>
<reference evidence="5 6" key="1">
    <citation type="submission" date="2019-08" db="EMBL/GenBank/DDBJ databases">
        <title>Genome of Phaeodactylibacter luteus.</title>
        <authorList>
            <person name="Bowman J.P."/>
        </authorList>
    </citation>
    <scope>NUCLEOTIDE SEQUENCE [LARGE SCALE GENOMIC DNA]</scope>
    <source>
        <strain evidence="5 6">KCTC 42180</strain>
    </source>
</reference>
<dbReference type="Pfam" id="PF17293">
    <property type="entry name" value="Arm-DNA-bind_5"/>
    <property type="match status" value="1"/>
</dbReference>
<dbReference type="GO" id="GO:0003677">
    <property type="term" value="F:DNA binding"/>
    <property type="evidence" value="ECO:0007669"/>
    <property type="project" value="UniProtKB-KW"/>
</dbReference>
<dbReference type="InterPro" id="IPR011010">
    <property type="entry name" value="DNA_brk_join_enz"/>
</dbReference>
<dbReference type="GO" id="GO:0015074">
    <property type="term" value="P:DNA integration"/>
    <property type="evidence" value="ECO:0007669"/>
    <property type="project" value="InterPro"/>
</dbReference>
<dbReference type="PROSITE" id="PS51898">
    <property type="entry name" value="TYR_RECOMBINASE"/>
    <property type="match status" value="1"/>
</dbReference>
<keyword evidence="2" id="KW-0238">DNA-binding</keyword>
<dbReference type="EMBL" id="VOOR01000018">
    <property type="protein sequence ID" value="TXB63221.1"/>
    <property type="molecule type" value="Genomic_DNA"/>
</dbReference>
<protein>
    <submittedName>
        <fullName evidence="5">Site-specific integrase</fullName>
    </submittedName>
</protein>
<accession>A0A5C6RLE7</accession>
<gene>
    <name evidence="5" type="ORF">FRY97_10460</name>
</gene>
<dbReference type="InterPro" id="IPR010998">
    <property type="entry name" value="Integrase_recombinase_N"/>
</dbReference>
<keyword evidence="3" id="KW-0233">DNA recombination</keyword>
<dbReference type="InterPro" id="IPR013762">
    <property type="entry name" value="Integrase-like_cat_sf"/>
</dbReference>
<dbReference type="PANTHER" id="PTHR30349">
    <property type="entry name" value="PHAGE INTEGRASE-RELATED"/>
    <property type="match status" value="1"/>
</dbReference>
<dbReference type="CDD" id="cd01185">
    <property type="entry name" value="INTN1_C_like"/>
    <property type="match status" value="1"/>
</dbReference>
<dbReference type="RefSeq" id="WP_147167476.1">
    <property type="nucleotide sequence ID" value="NZ_VOOR01000018.1"/>
</dbReference>
<name>A0A5C6RLE7_9BACT</name>
<comment type="similarity">
    <text evidence="1">Belongs to the 'phage' integrase family.</text>
</comment>
<evidence type="ECO:0000259" key="4">
    <source>
        <dbReference type="PROSITE" id="PS51898"/>
    </source>
</evidence>
<dbReference type="InterPro" id="IPR002104">
    <property type="entry name" value="Integrase_catalytic"/>
</dbReference>
<dbReference type="GO" id="GO:0006310">
    <property type="term" value="P:DNA recombination"/>
    <property type="evidence" value="ECO:0007669"/>
    <property type="project" value="UniProtKB-KW"/>
</dbReference>
<feature type="domain" description="Tyr recombinase" evidence="4">
    <location>
        <begin position="217"/>
        <end position="408"/>
    </location>
</feature>
<evidence type="ECO:0000256" key="1">
    <source>
        <dbReference type="ARBA" id="ARBA00008857"/>
    </source>
</evidence>
<dbReference type="PANTHER" id="PTHR30349:SF64">
    <property type="entry name" value="PROPHAGE INTEGRASE INTD-RELATED"/>
    <property type="match status" value="1"/>
</dbReference>
<evidence type="ECO:0000256" key="3">
    <source>
        <dbReference type="ARBA" id="ARBA00023172"/>
    </source>
</evidence>
<keyword evidence="6" id="KW-1185">Reference proteome</keyword>
<sequence length="414" mass="48647">MKSISFRAMHSSERKKRLNKDGNGVVWIYAYQCSESGKPQQKYFSTDVYVRPDQWDKKSRQVKDHPNALAYNSLINRKMSELMEYQVGMVNERHGAHVPLREFHEQFTATGGQKLSFTAFYKMTAQQRKEISHATRQTQLNTLNHWRTAVGEVSFNELDYQVLDAFHQYLLGEEKELTTIDKYHRHVKTYINIAINKGYVKSGINPYSRFKYDKGSSKPRDFLRLEELKLLEEMDTSRITKKQERARDFFLLMAFTGLRFSDAVAMKPRNITKTQKGYYYSALMVKNQRRKKKEINLPLYAFFHFKDEEESRAQRWIKICLEKYGKKTNKALFEGLTNQDANENIKKVAEAAGLDKHLSCHVGRHSFGTNMAVKVPIPTLQSYMGHDKIDTTMHYVKMSKKIQDEVIERIRWEN</sequence>
<dbReference type="Pfam" id="PF13102">
    <property type="entry name" value="Phage_int_SAM_5"/>
    <property type="match status" value="1"/>
</dbReference>
<dbReference type="InterPro" id="IPR050090">
    <property type="entry name" value="Tyrosine_recombinase_XerCD"/>
</dbReference>
<dbReference type="SUPFAM" id="SSF56349">
    <property type="entry name" value="DNA breaking-rejoining enzymes"/>
    <property type="match status" value="1"/>
</dbReference>
<evidence type="ECO:0000256" key="2">
    <source>
        <dbReference type="ARBA" id="ARBA00023125"/>
    </source>
</evidence>
<dbReference type="InterPro" id="IPR025269">
    <property type="entry name" value="SAM-like_dom"/>
</dbReference>
<dbReference type="AlphaFoldDB" id="A0A5C6RLE7"/>
<dbReference type="Proteomes" id="UP000321580">
    <property type="component" value="Unassembled WGS sequence"/>
</dbReference>
<comment type="caution">
    <text evidence="5">The sequence shown here is derived from an EMBL/GenBank/DDBJ whole genome shotgun (WGS) entry which is preliminary data.</text>
</comment>
<evidence type="ECO:0000313" key="6">
    <source>
        <dbReference type="Proteomes" id="UP000321580"/>
    </source>
</evidence>
<dbReference type="Pfam" id="PF00589">
    <property type="entry name" value="Phage_integrase"/>
    <property type="match status" value="1"/>
</dbReference>
<dbReference type="InterPro" id="IPR035386">
    <property type="entry name" value="Arm-DNA-bind_5"/>
</dbReference>
<organism evidence="5 6">
    <name type="scientific">Phaeodactylibacter luteus</name>
    <dbReference type="NCBI Taxonomy" id="1564516"/>
    <lineage>
        <taxon>Bacteria</taxon>
        <taxon>Pseudomonadati</taxon>
        <taxon>Bacteroidota</taxon>
        <taxon>Saprospiria</taxon>
        <taxon>Saprospirales</taxon>
        <taxon>Haliscomenobacteraceae</taxon>
        <taxon>Phaeodactylibacter</taxon>
    </lineage>
</organism>